<evidence type="ECO:0008006" key="4">
    <source>
        <dbReference type="Google" id="ProtNLM"/>
    </source>
</evidence>
<evidence type="ECO:0000313" key="3">
    <source>
        <dbReference type="Proteomes" id="UP000245461"/>
    </source>
</evidence>
<organism evidence="2 3">
    <name type="scientific">Zavarzinia aquatilis</name>
    <dbReference type="NCBI Taxonomy" id="2211142"/>
    <lineage>
        <taxon>Bacteria</taxon>
        <taxon>Pseudomonadati</taxon>
        <taxon>Pseudomonadota</taxon>
        <taxon>Alphaproteobacteria</taxon>
        <taxon>Rhodospirillales</taxon>
        <taxon>Zavarziniaceae</taxon>
        <taxon>Zavarzinia</taxon>
    </lineage>
</organism>
<evidence type="ECO:0000313" key="2">
    <source>
        <dbReference type="EMBL" id="PWR22518.1"/>
    </source>
</evidence>
<proteinExistence type="predicted"/>
<keyword evidence="1" id="KW-1133">Transmembrane helix</keyword>
<dbReference type="RefSeq" id="WP_109905912.1">
    <property type="nucleotide sequence ID" value="NZ_QGLE01000006.1"/>
</dbReference>
<gene>
    <name evidence="2" type="ORF">DKG74_11615</name>
</gene>
<dbReference type="Pfam" id="PF10947">
    <property type="entry name" value="DUF2628"/>
    <property type="match status" value="1"/>
</dbReference>
<dbReference type="AlphaFoldDB" id="A0A317E5X9"/>
<keyword evidence="3" id="KW-1185">Reference proteome</keyword>
<dbReference type="EMBL" id="QGLE01000006">
    <property type="protein sequence ID" value="PWR22518.1"/>
    <property type="molecule type" value="Genomic_DNA"/>
</dbReference>
<name>A0A317E5X9_9PROT</name>
<dbReference type="InterPro" id="IPR024399">
    <property type="entry name" value="DUF2628"/>
</dbReference>
<keyword evidence="1" id="KW-0472">Membrane</keyword>
<comment type="caution">
    <text evidence="2">The sequence shown here is derived from an EMBL/GenBank/DDBJ whole genome shotgun (WGS) entry which is preliminary data.</text>
</comment>
<evidence type="ECO:0000256" key="1">
    <source>
        <dbReference type="SAM" id="Phobius"/>
    </source>
</evidence>
<feature type="transmembrane region" description="Helical" evidence="1">
    <location>
        <begin position="43"/>
        <end position="60"/>
    </location>
</feature>
<keyword evidence="1" id="KW-0812">Transmembrane</keyword>
<dbReference type="Proteomes" id="UP000245461">
    <property type="component" value="Unassembled WGS sequence"/>
</dbReference>
<sequence>MRPIAYTVHGPLPEIELVAERFSLAAFLFGPLWLLAQAAWIEAVLWLGFVAAGIAAGIFLLPERPLPELTVLAAALFTGFEAGEIRRRVLARRGHPAIGVVTGESRADAVDRVVLKVRS</sequence>
<reference evidence="2 3" key="1">
    <citation type="submission" date="2018-05" db="EMBL/GenBank/DDBJ databases">
        <title>Zavarzinia sp. HR-AS.</title>
        <authorList>
            <person name="Lee Y."/>
            <person name="Jeon C.O."/>
        </authorList>
    </citation>
    <scope>NUCLEOTIDE SEQUENCE [LARGE SCALE GENOMIC DNA]</scope>
    <source>
        <strain evidence="2 3">HR-AS</strain>
    </source>
</reference>
<protein>
    <recommendedName>
        <fullName evidence="4">DUF2628 domain-containing protein</fullName>
    </recommendedName>
</protein>
<accession>A0A317E5X9</accession>
<dbReference type="OrthoDB" id="7285394at2"/>